<comment type="similarity">
    <text evidence="2">Belongs to the UDP-glycosyltransferase family.</text>
</comment>
<evidence type="ECO:0000256" key="10">
    <source>
        <dbReference type="ARBA" id="ARBA00046288"/>
    </source>
</evidence>
<protein>
    <submittedName>
        <fullName evidence="13">UDP-glucuronosyltransferase 2B15-like isoform X1</fullName>
    </submittedName>
</protein>
<feature type="signal peptide" evidence="12">
    <location>
        <begin position="1"/>
        <end position="15"/>
    </location>
</feature>
<dbReference type="Proteomes" id="UP000478052">
    <property type="component" value="Unassembled WGS sequence"/>
</dbReference>
<name>A0A6G0YEA2_APHCR</name>
<organism evidence="13 14">
    <name type="scientific">Aphis craccivora</name>
    <name type="common">Cowpea aphid</name>
    <dbReference type="NCBI Taxonomy" id="307492"/>
    <lineage>
        <taxon>Eukaryota</taxon>
        <taxon>Metazoa</taxon>
        <taxon>Ecdysozoa</taxon>
        <taxon>Arthropoda</taxon>
        <taxon>Hexapoda</taxon>
        <taxon>Insecta</taxon>
        <taxon>Pterygota</taxon>
        <taxon>Neoptera</taxon>
        <taxon>Paraneoptera</taxon>
        <taxon>Hemiptera</taxon>
        <taxon>Sternorrhyncha</taxon>
        <taxon>Aphidomorpha</taxon>
        <taxon>Aphidoidea</taxon>
        <taxon>Aphididae</taxon>
        <taxon>Aphidini</taxon>
        <taxon>Aphis</taxon>
        <taxon>Aphis</taxon>
    </lineage>
</organism>
<evidence type="ECO:0000256" key="4">
    <source>
        <dbReference type="ARBA" id="ARBA00022679"/>
    </source>
</evidence>
<evidence type="ECO:0000256" key="12">
    <source>
        <dbReference type="SAM" id="SignalP"/>
    </source>
</evidence>
<keyword evidence="12" id="KW-0732">Signal</keyword>
<evidence type="ECO:0000256" key="6">
    <source>
        <dbReference type="ARBA" id="ARBA00022824"/>
    </source>
</evidence>
<dbReference type="PANTHER" id="PTHR48043:SF114">
    <property type="entry name" value="IP04436P-RELATED"/>
    <property type="match status" value="1"/>
</dbReference>
<dbReference type="SUPFAM" id="SSF53756">
    <property type="entry name" value="UDP-Glycosyltransferase/glycogen phosphorylase"/>
    <property type="match status" value="2"/>
</dbReference>
<keyword evidence="4 13" id="KW-0808">Transferase</keyword>
<proteinExistence type="inferred from homology"/>
<keyword evidence="5 11" id="KW-0812">Transmembrane</keyword>
<feature type="transmembrane region" description="Helical" evidence="11">
    <location>
        <begin position="772"/>
        <end position="801"/>
    </location>
</feature>
<dbReference type="AlphaFoldDB" id="A0A6G0YEA2"/>
<keyword evidence="7 11" id="KW-1133">Transmembrane helix</keyword>
<dbReference type="GO" id="GO:0008194">
    <property type="term" value="F:UDP-glycosyltransferase activity"/>
    <property type="evidence" value="ECO:0007669"/>
    <property type="project" value="InterPro"/>
</dbReference>
<keyword evidence="6" id="KW-0256">Endoplasmic reticulum</keyword>
<evidence type="ECO:0000256" key="5">
    <source>
        <dbReference type="ARBA" id="ARBA00022692"/>
    </source>
</evidence>
<dbReference type="PANTHER" id="PTHR48043">
    <property type="entry name" value="EG:EG0003.4 PROTEIN-RELATED"/>
    <property type="match status" value="1"/>
</dbReference>
<evidence type="ECO:0000256" key="11">
    <source>
        <dbReference type="SAM" id="Phobius"/>
    </source>
</evidence>
<evidence type="ECO:0000256" key="7">
    <source>
        <dbReference type="ARBA" id="ARBA00022989"/>
    </source>
</evidence>
<dbReference type="OrthoDB" id="5835829at2759"/>
<evidence type="ECO:0000256" key="8">
    <source>
        <dbReference type="ARBA" id="ARBA00023136"/>
    </source>
</evidence>
<keyword evidence="8 11" id="KW-0472">Membrane</keyword>
<gene>
    <name evidence="13" type="ORF">FWK35_00020900</name>
</gene>
<evidence type="ECO:0000256" key="2">
    <source>
        <dbReference type="ARBA" id="ARBA00009995"/>
    </source>
</evidence>
<dbReference type="EMBL" id="VUJU01004451">
    <property type="protein sequence ID" value="KAF0754310.1"/>
    <property type="molecule type" value="Genomic_DNA"/>
</dbReference>
<dbReference type="PROSITE" id="PS00375">
    <property type="entry name" value="UDPGT"/>
    <property type="match status" value="1"/>
</dbReference>
<dbReference type="InterPro" id="IPR050271">
    <property type="entry name" value="UDP-glycosyltransferase"/>
</dbReference>
<reference evidence="13 14" key="1">
    <citation type="submission" date="2019-08" db="EMBL/GenBank/DDBJ databases">
        <title>Whole genome of Aphis craccivora.</title>
        <authorList>
            <person name="Voronova N.V."/>
            <person name="Shulinski R.S."/>
            <person name="Bandarenka Y.V."/>
            <person name="Zhorov D.G."/>
            <person name="Warner D."/>
        </authorList>
    </citation>
    <scope>NUCLEOTIDE SEQUENCE [LARGE SCALE GENOMIC DNA]</scope>
    <source>
        <strain evidence="13">180601</strain>
        <tissue evidence="13">Whole Body</tissue>
    </source>
</reference>
<keyword evidence="14" id="KW-1185">Reference proteome</keyword>
<accession>A0A6G0YEA2</accession>
<evidence type="ECO:0000313" key="14">
    <source>
        <dbReference type="Proteomes" id="UP000478052"/>
    </source>
</evidence>
<dbReference type="Pfam" id="PF00201">
    <property type="entry name" value="UDPGT"/>
    <property type="match status" value="2"/>
</dbReference>
<evidence type="ECO:0000256" key="3">
    <source>
        <dbReference type="ARBA" id="ARBA00022676"/>
    </source>
</evidence>
<feature type="chain" id="PRO_5026111340" evidence="12">
    <location>
        <begin position="16"/>
        <end position="813"/>
    </location>
</feature>
<evidence type="ECO:0000313" key="13">
    <source>
        <dbReference type="EMBL" id="KAF0754310.1"/>
    </source>
</evidence>
<evidence type="ECO:0000256" key="1">
    <source>
        <dbReference type="ARBA" id="ARBA00004240"/>
    </source>
</evidence>
<keyword evidence="9" id="KW-0325">Glycoprotein</keyword>
<dbReference type="InterPro" id="IPR035595">
    <property type="entry name" value="UDP_glycos_trans_CS"/>
</dbReference>
<keyword evidence="3" id="KW-0328">Glycosyltransferase</keyword>
<dbReference type="FunFam" id="3.40.50.2000:FF:000050">
    <property type="entry name" value="UDP-glucuronosyltransferase"/>
    <property type="match status" value="1"/>
</dbReference>
<evidence type="ECO:0000256" key="9">
    <source>
        <dbReference type="ARBA" id="ARBA00023180"/>
    </source>
</evidence>
<comment type="subcellular location">
    <subcellularLocation>
        <location evidence="10">Endomembrane system</location>
        <topology evidence="10">Single-pass type I membrane protein</topology>
    </subcellularLocation>
    <subcellularLocation>
        <location evidence="1">Endoplasmic reticulum</location>
    </subcellularLocation>
</comment>
<sequence>MLLIITAIVVYPVETANILALFSHQGLSHNLVYLPYIQELANRGHNITIITNYPIEHPNINNLSLKGSMPIINNKKNISNVEGNSMNEIQLSINVIWSFYDRGKIYENIFSVDSVKTLLNSPFKFDLLITEHFNSELFLGFVLKFNIPFILLSSCNLLPWNQHAAGQPYSLATIPSTLTGLGTQMKFYSRIKNTISHTIQLIGFKLLCRTRDEAIIKRKLGVEISLDQLILNASLIMVNTHFTIFEPKPLVPAVVEIGGIHIMPIKPLPIIIFFRNTKKNILICLYSGSMCLNIIDMEMINCSSQIVIQLLVILPFFQDAFCANILGVFPIEALSHQIIFDSYMSELHRRGHNVTVYSHYPDLASEQYKRIQISNVSSVLDPSYVTMEHMYSPSISNNYKHMFHIVSNGESYTQSDALRQLYDQPEDVYDLIVTETCNTDLYLALIERFKAPFIAWTTSPLFVWSADRMGASTHPAYIPVLMTKYGPQMNFVERTYNTLLRLIAFHKYYTGSSISSQEIASKRYKNASQLDQLVLRTSLLFVNTYHALWGSRPLPQNVVEVGGLHVKPSTPLEEDIQKYIDEAEDGVIYFCMGSLLRGETFSPEKRQMFLNVFNKIPQRVLWKWEGELPGKPSNVMIRKWMPQRDILAHPNVKLFISHGGLLGTTEAVYEGVPILSMPIFGDQMTNIKAVVSKGAAEMMNYGDLNEDEIFKKITSMITDPKYRQKAKELSEAFRDRPMSPLETAVYWTEYVIRHKGAPQLRSAAVGMPWYQYYLIDVLVVILLTVTTIFVLLYCLMFKVLLRLLNRKSKQKKS</sequence>
<dbReference type="GO" id="GO:0005783">
    <property type="term" value="C:endoplasmic reticulum"/>
    <property type="evidence" value="ECO:0007669"/>
    <property type="project" value="UniProtKB-SubCell"/>
</dbReference>
<dbReference type="InterPro" id="IPR002213">
    <property type="entry name" value="UDP_glucos_trans"/>
</dbReference>
<dbReference type="CDD" id="cd03784">
    <property type="entry name" value="GT1_Gtf-like"/>
    <property type="match status" value="1"/>
</dbReference>
<comment type="caution">
    <text evidence="13">The sequence shown here is derived from an EMBL/GenBank/DDBJ whole genome shotgun (WGS) entry which is preliminary data.</text>
</comment>
<dbReference type="Gene3D" id="3.40.50.2000">
    <property type="entry name" value="Glycogen Phosphorylase B"/>
    <property type="match status" value="1"/>
</dbReference>